<evidence type="ECO:0000313" key="5">
    <source>
        <dbReference type="EMBL" id="QEG20307.1"/>
    </source>
</evidence>
<dbReference type="InterPro" id="IPR005824">
    <property type="entry name" value="KOW"/>
</dbReference>
<protein>
    <submittedName>
        <fullName evidence="5">Transcriptional activator RfaH</fullName>
    </submittedName>
</protein>
<evidence type="ECO:0000256" key="2">
    <source>
        <dbReference type="ARBA" id="ARBA00023015"/>
    </source>
</evidence>
<proteinExistence type="predicted"/>
<dbReference type="PANTHER" id="PTHR30265:SF2">
    <property type="entry name" value="TRANSCRIPTION TERMINATION_ANTITERMINATION PROTEIN NUSG"/>
    <property type="match status" value="1"/>
</dbReference>
<dbReference type="Pfam" id="PF02357">
    <property type="entry name" value="NusG"/>
    <property type="match status" value="1"/>
</dbReference>
<dbReference type="Gene3D" id="3.30.70.940">
    <property type="entry name" value="NusG, N-terminal domain"/>
    <property type="match status" value="1"/>
</dbReference>
<feature type="domain" description="KOW" evidence="4">
    <location>
        <begin position="133"/>
        <end position="160"/>
    </location>
</feature>
<dbReference type="CDD" id="cd09895">
    <property type="entry name" value="NGN_SP_UpxY"/>
    <property type="match status" value="1"/>
</dbReference>
<gene>
    <name evidence="5" type="ORF">MFFC18_01540</name>
</gene>
<dbReference type="GO" id="GO:0031564">
    <property type="term" value="P:transcription antitermination"/>
    <property type="evidence" value="ECO:0007669"/>
    <property type="project" value="UniProtKB-KW"/>
</dbReference>
<dbReference type="InterPro" id="IPR006645">
    <property type="entry name" value="NGN-like_dom"/>
</dbReference>
<dbReference type="GO" id="GO:0005829">
    <property type="term" value="C:cytosol"/>
    <property type="evidence" value="ECO:0007669"/>
    <property type="project" value="TreeGrafter"/>
</dbReference>
<dbReference type="InterPro" id="IPR043425">
    <property type="entry name" value="NusG-like"/>
</dbReference>
<dbReference type="SUPFAM" id="SSF50104">
    <property type="entry name" value="Translation proteins SH3-like domain"/>
    <property type="match status" value="1"/>
</dbReference>
<dbReference type="AlphaFoldDB" id="A0A5B9P1B5"/>
<dbReference type="SUPFAM" id="SSF82679">
    <property type="entry name" value="N-utilization substance G protein NusG, N-terminal domain"/>
    <property type="match status" value="1"/>
</dbReference>
<evidence type="ECO:0000313" key="6">
    <source>
        <dbReference type="Proteomes" id="UP000322214"/>
    </source>
</evidence>
<dbReference type="EMBL" id="CP042912">
    <property type="protein sequence ID" value="QEG20307.1"/>
    <property type="molecule type" value="Genomic_DNA"/>
</dbReference>
<evidence type="ECO:0000256" key="3">
    <source>
        <dbReference type="ARBA" id="ARBA00023163"/>
    </source>
</evidence>
<dbReference type="KEGG" id="mff:MFFC18_01540"/>
<reference evidence="5 6" key="1">
    <citation type="submission" date="2019-08" db="EMBL/GenBank/DDBJ databases">
        <title>Deep-cultivation of Planctomycetes and their phenomic and genomic characterization uncovers novel biology.</title>
        <authorList>
            <person name="Wiegand S."/>
            <person name="Jogler M."/>
            <person name="Boedeker C."/>
            <person name="Pinto D."/>
            <person name="Vollmers J."/>
            <person name="Rivas-Marin E."/>
            <person name="Kohn T."/>
            <person name="Peeters S.H."/>
            <person name="Heuer A."/>
            <person name="Rast P."/>
            <person name="Oberbeckmann S."/>
            <person name="Bunk B."/>
            <person name="Jeske O."/>
            <person name="Meyerdierks A."/>
            <person name="Storesund J.E."/>
            <person name="Kallscheuer N."/>
            <person name="Luecker S."/>
            <person name="Lage O.M."/>
            <person name="Pohl T."/>
            <person name="Merkel B.J."/>
            <person name="Hornburger P."/>
            <person name="Mueller R.-W."/>
            <person name="Bruemmer F."/>
            <person name="Labrenz M."/>
            <person name="Spormann A.M."/>
            <person name="Op den Camp H."/>
            <person name="Overmann J."/>
            <person name="Amann R."/>
            <person name="Jetten M.S.M."/>
            <person name="Mascher T."/>
            <person name="Medema M.H."/>
            <person name="Devos D.P."/>
            <person name="Kaster A.-K."/>
            <person name="Ovreas L."/>
            <person name="Rohde M."/>
            <person name="Galperin M.Y."/>
            <person name="Jogler C."/>
        </authorList>
    </citation>
    <scope>NUCLEOTIDE SEQUENCE [LARGE SCALE GENOMIC DNA]</scope>
    <source>
        <strain evidence="5 6">FC18</strain>
    </source>
</reference>
<keyword evidence="6" id="KW-1185">Reference proteome</keyword>
<keyword evidence="2" id="KW-0805">Transcription regulation</keyword>
<dbReference type="Proteomes" id="UP000322214">
    <property type="component" value="Chromosome"/>
</dbReference>
<evidence type="ECO:0000256" key="1">
    <source>
        <dbReference type="ARBA" id="ARBA00022814"/>
    </source>
</evidence>
<name>A0A5B9P1B5_9BACT</name>
<organism evidence="5 6">
    <name type="scientific">Mariniblastus fucicola</name>
    <dbReference type="NCBI Taxonomy" id="980251"/>
    <lineage>
        <taxon>Bacteria</taxon>
        <taxon>Pseudomonadati</taxon>
        <taxon>Planctomycetota</taxon>
        <taxon>Planctomycetia</taxon>
        <taxon>Pirellulales</taxon>
        <taxon>Pirellulaceae</taxon>
        <taxon>Mariniblastus</taxon>
    </lineage>
</organism>
<evidence type="ECO:0000259" key="4">
    <source>
        <dbReference type="SMART" id="SM00739"/>
    </source>
</evidence>
<sequence>MPILKKEDDLFPVDLFENEALLSDESKTWWCVYTMSRREKELMRRLVKLEVPHYGPVIPKRYRSPNGRLRTSWIPLFPNYIFMLGDESSRLAALTTNCISKCNKVEESEELVETLKKIKSIIDTGVPLTPEGRLEPGNQVRVKSGVFAGYEGTVIRREGKTRFSLTVQYLNQGVSVEMDEGLLEVI</sequence>
<dbReference type="OrthoDB" id="275381at2"/>
<dbReference type="STRING" id="980251.GCA_001642875_04677"/>
<dbReference type="PANTHER" id="PTHR30265">
    <property type="entry name" value="RHO-INTERACTING TRANSCRIPTION TERMINATION FACTOR NUSG"/>
    <property type="match status" value="1"/>
</dbReference>
<dbReference type="InterPro" id="IPR036735">
    <property type="entry name" value="NGN_dom_sf"/>
</dbReference>
<dbReference type="SMART" id="SM00739">
    <property type="entry name" value="KOW"/>
    <property type="match status" value="1"/>
</dbReference>
<accession>A0A5B9P1B5</accession>
<dbReference type="RefSeq" id="WP_075082663.1">
    <property type="nucleotide sequence ID" value="NZ_CP042912.1"/>
</dbReference>
<keyword evidence="1" id="KW-0889">Transcription antitermination</keyword>
<keyword evidence="3" id="KW-0804">Transcription</keyword>
<dbReference type="InterPro" id="IPR008991">
    <property type="entry name" value="Translation_prot_SH3-like_sf"/>
</dbReference>
<dbReference type="GO" id="GO:0006354">
    <property type="term" value="P:DNA-templated transcription elongation"/>
    <property type="evidence" value="ECO:0007669"/>
    <property type="project" value="InterPro"/>
</dbReference>